<dbReference type="Pfam" id="PF00005">
    <property type="entry name" value="ABC_tran"/>
    <property type="match status" value="2"/>
</dbReference>
<dbReference type="InterPro" id="IPR021765">
    <property type="entry name" value="UstYa-like"/>
</dbReference>
<dbReference type="Pfam" id="PF00664">
    <property type="entry name" value="ABC_membrane"/>
    <property type="match status" value="2"/>
</dbReference>
<dbReference type="InterPro" id="IPR027417">
    <property type="entry name" value="P-loop_NTPase"/>
</dbReference>
<dbReference type="InterPro" id="IPR003439">
    <property type="entry name" value="ABC_transporter-like_ATP-bd"/>
</dbReference>
<dbReference type="InterPro" id="IPR050173">
    <property type="entry name" value="ABC_transporter_C-like"/>
</dbReference>
<dbReference type="SUPFAM" id="SSF52540">
    <property type="entry name" value="P-loop containing nucleoside triphosphate hydrolases"/>
    <property type="match status" value="2"/>
</dbReference>
<dbReference type="PROSITE" id="PS00211">
    <property type="entry name" value="ABC_TRANSPORTER_1"/>
    <property type="match status" value="1"/>
</dbReference>
<dbReference type="SUPFAM" id="SSF90123">
    <property type="entry name" value="ABC transporter transmembrane region"/>
    <property type="match status" value="2"/>
</dbReference>
<dbReference type="GO" id="GO:0005737">
    <property type="term" value="C:cytoplasm"/>
    <property type="evidence" value="ECO:0007669"/>
    <property type="project" value="UniProtKB-ARBA"/>
</dbReference>
<evidence type="ECO:0000256" key="3">
    <source>
        <dbReference type="ARBA" id="ARBA00022448"/>
    </source>
</evidence>
<keyword evidence="3" id="KW-0813">Transport</keyword>
<name>A0A2U3ECP3_PURLI</name>
<keyword evidence="4 11" id="KW-0812">Transmembrane</keyword>
<dbReference type="CDD" id="cd18596">
    <property type="entry name" value="ABC_6TM_VMR1_D1_like"/>
    <property type="match status" value="1"/>
</dbReference>
<evidence type="ECO:0000313" key="15">
    <source>
        <dbReference type="Proteomes" id="UP000245956"/>
    </source>
</evidence>
<evidence type="ECO:0000259" key="13">
    <source>
        <dbReference type="PROSITE" id="PS50929"/>
    </source>
</evidence>
<evidence type="ECO:0000256" key="11">
    <source>
        <dbReference type="SAM" id="Phobius"/>
    </source>
</evidence>
<sequence>MMYSRLPEDDESDLDNGTTLSAIYKHSSVVDATRVIREVTFYSPPIVKTLSPKWEPKKFVIYPIMSNKSVFRQDPSPLVDEAWNRIADLGLITLTHQDVHQLGKSQCTVLKAPDDWGVGSDAYLGQIDGIHLLHCLNSMRKGLHYNFPYYYPHGHSGAYRTHLSHCQEALAQWLMCHPSLELLTFNWVEKHKTPFPDFDITRMCLDFDKLLNWQDEHRVQSVNSAKWKKLRAPGDVVPNSSPVLNEEAQNETWIHCQVDKDRNAAVRDVVMKLPTSQRMLMMAFFTLPGLKHFRNRLGAQETTDHIYQDEDGVATHESKPRPRGGDFDSFIVTGGIVGLSTAIFTAKTSVDWLYAGAWALVTVQATVMSRERNTRSRYLLGINGAISAGIMSLNTLFSGTYSRLDDSRLAWTQAAVALYMLCVFMSLPRRPRVYFRGKPVDEANGASLLSKLTFTWCHLHRPGAGIPAQIHLQDLPVVTHKLRAQTLQERYKTRASGSSLWRQIMTVFLPEFLHQWLLVLLKALSEFGTRLVLYGLLKHLERGTEDVHMLWMCASGLSVGLLAEAIVKGWLTWVTHMKLEMPIIVLLNTLVFDKMLRKQLANGTQQSQSEGTLDKQQQQSMPSLADIISNERYARMFFAAQTFTHRLPSSTVSQACGFSHHFLMASLNLLLDVMYLTQVLGIKSILSGAASAAVLFPISTRLSDQHRRLQDELSNTHARLSNVASEALNGLRQIRLSSTERIWERRILDLRSQELNKLWKAGLTLAWLTLVANLGPIFLASVALSVHALERGNLLPSVAFASLSLFDNLHDVFRSLPLMVSNMRESWVSCQRIQRYLDEPEQRLTAVPHDTIFMENASLTWPSNSNTPHPPIRGFELSNVSLAFPKAQLSIITGETGSGKSLLIAAILGEATVEAQRFGRPASETADSQSAGKSTTAEHIALVSQPPWIENTTLRDNILFGYPFDEARYRKTLFACALDEDLNALPDGDLTKAGIKGANLSGGQKWRLALARALYSPAKVLVLEDVLSAVDPPVARWLCDHALTGELAQGRTRILATHKPHLCVSVANYLVCVRDRTAAGSRNLELLRPAQATASSCAEVPTATSCDSKATPKTASPRDKKQLLGVTRSNWQILAAYISASSGIRAYILGMLVTLCHQASSASHSLWLARWTGQRDGDRPRSLSYGISVYLILSLANGFFVFVQSVAFNSIGVAASSRLFQQMIGSVLSSPLEWISNTPLGRVLHSLGDDMYLLDHRPAALEVNNLMNDVARLTVIALASFVASRYTIVPSIFLGIFHLNVTSKHFDLSRKIRRLIPAAHRPMLQHASATETGFLTIRAFGRQAFYQEHMYDLTDAATKVGWHLALGIRWMNFRLDLVGAAFVATTVAAMVLQKSDAATAGLAITTALHLTKTISGTLNRIGILHMGLNAIGRVLDLTEIPTETKEGDNPPDSWPTEGAVKVVGLTVRLANACLRFIDVPPGMVFIDGIDISTVKLARLRSAVAIVPQDPFLFSGTLRCNLDVYGDKSDEQLQSALHRVCLVSDEHNNEKFASLDMVIHPGGTNISHGQRQLVCLARALLAHCRLLILDEATSAIDSITDTAIQKIIRKEFSEATVIVITHKLANVADFDALLVLADGKVAGFGPPAEIMANGGTGLGPE</sequence>
<dbReference type="InterPro" id="IPR011527">
    <property type="entry name" value="ABC1_TM_dom"/>
</dbReference>
<dbReference type="PANTHER" id="PTHR24223">
    <property type="entry name" value="ATP-BINDING CASSETTE SUB-FAMILY C"/>
    <property type="match status" value="1"/>
</dbReference>
<protein>
    <submittedName>
        <fullName evidence="14">ABC bile acid transporter</fullName>
    </submittedName>
</protein>
<evidence type="ECO:0000313" key="14">
    <source>
        <dbReference type="EMBL" id="PWI72287.1"/>
    </source>
</evidence>
<keyword evidence="7" id="KW-0067">ATP-binding</keyword>
<organism evidence="14 15">
    <name type="scientific">Purpureocillium lilacinum</name>
    <name type="common">Paecilomyces lilacinus</name>
    <dbReference type="NCBI Taxonomy" id="33203"/>
    <lineage>
        <taxon>Eukaryota</taxon>
        <taxon>Fungi</taxon>
        <taxon>Dikarya</taxon>
        <taxon>Ascomycota</taxon>
        <taxon>Pezizomycotina</taxon>
        <taxon>Sordariomycetes</taxon>
        <taxon>Hypocreomycetidae</taxon>
        <taxon>Hypocreales</taxon>
        <taxon>Ophiocordycipitaceae</taxon>
        <taxon>Purpureocillium</taxon>
    </lineage>
</organism>
<evidence type="ECO:0000256" key="6">
    <source>
        <dbReference type="ARBA" id="ARBA00022741"/>
    </source>
</evidence>
<evidence type="ECO:0000256" key="10">
    <source>
        <dbReference type="ARBA" id="ARBA00035112"/>
    </source>
</evidence>
<keyword evidence="9 11" id="KW-0472">Membrane</keyword>
<dbReference type="GO" id="GO:0043386">
    <property type="term" value="P:mycotoxin biosynthetic process"/>
    <property type="evidence" value="ECO:0007669"/>
    <property type="project" value="InterPro"/>
</dbReference>
<keyword evidence="6" id="KW-0547">Nucleotide-binding</keyword>
<evidence type="ECO:0000256" key="7">
    <source>
        <dbReference type="ARBA" id="ARBA00022840"/>
    </source>
</evidence>
<dbReference type="PANTHER" id="PTHR24223:SF456">
    <property type="entry name" value="MULTIDRUG RESISTANCE-ASSOCIATED PROTEIN LETHAL(2)03659"/>
    <property type="match status" value="1"/>
</dbReference>
<dbReference type="InterPro" id="IPR017871">
    <property type="entry name" value="ABC_transporter-like_CS"/>
</dbReference>
<dbReference type="CDD" id="cd03250">
    <property type="entry name" value="ABCC_MRP_domain1"/>
    <property type="match status" value="1"/>
</dbReference>
<feature type="transmembrane region" description="Helical" evidence="11">
    <location>
        <begin position="516"/>
        <end position="537"/>
    </location>
</feature>
<dbReference type="Pfam" id="PF11807">
    <property type="entry name" value="UstYa"/>
    <property type="match status" value="1"/>
</dbReference>
<feature type="transmembrane region" description="Helical" evidence="11">
    <location>
        <begin position="765"/>
        <end position="788"/>
    </location>
</feature>
<comment type="subcellular location">
    <subcellularLocation>
        <location evidence="1">Membrane</location>
        <topology evidence="1">Multi-pass membrane protein</topology>
    </subcellularLocation>
</comment>
<evidence type="ECO:0000256" key="1">
    <source>
        <dbReference type="ARBA" id="ARBA00004141"/>
    </source>
</evidence>
<dbReference type="InterPro" id="IPR003593">
    <property type="entry name" value="AAA+_ATPase"/>
</dbReference>
<keyword evidence="8 11" id="KW-1133">Transmembrane helix</keyword>
<dbReference type="GO" id="GO:0005524">
    <property type="term" value="F:ATP binding"/>
    <property type="evidence" value="ECO:0007669"/>
    <property type="project" value="UniProtKB-KW"/>
</dbReference>
<dbReference type="GO" id="GO:0016887">
    <property type="term" value="F:ATP hydrolysis activity"/>
    <property type="evidence" value="ECO:0007669"/>
    <property type="project" value="InterPro"/>
</dbReference>
<feature type="domain" description="ABC transporter" evidence="12">
    <location>
        <begin position="852"/>
        <end position="1100"/>
    </location>
</feature>
<dbReference type="Proteomes" id="UP000245956">
    <property type="component" value="Unassembled WGS sequence"/>
</dbReference>
<evidence type="ECO:0000256" key="9">
    <source>
        <dbReference type="ARBA" id="ARBA00023136"/>
    </source>
</evidence>
<evidence type="ECO:0000256" key="4">
    <source>
        <dbReference type="ARBA" id="ARBA00022692"/>
    </source>
</evidence>
<feature type="transmembrane region" description="Helical" evidence="11">
    <location>
        <begin position="549"/>
        <end position="567"/>
    </location>
</feature>
<dbReference type="EMBL" id="LCWV01000006">
    <property type="protein sequence ID" value="PWI72287.1"/>
    <property type="molecule type" value="Genomic_DNA"/>
</dbReference>
<evidence type="ECO:0000256" key="8">
    <source>
        <dbReference type="ARBA" id="ARBA00022989"/>
    </source>
</evidence>
<reference evidence="14 15" key="1">
    <citation type="journal article" date="2016" name="Front. Microbiol.">
        <title>Genome and transcriptome sequences reveal the specific parasitism of the nematophagous Purpureocillium lilacinum 36-1.</title>
        <authorList>
            <person name="Xie J."/>
            <person name="Li S."/>
            <person name="Mo C."/>
            <person name="Xiao X."/>
            <person name="Peng D."/>
            <person name="Wang G."/>
            <person name="Xiao Y."/>
        </authorList>
    </citation>
    <scope>NUCLEOTIDE SEQUENCE [LARGE SCALE GENOMIC DNA]</scope>
    <source>
        <strain evidence="14 15">36-1</strain>
    </source>
</reference>
<dbReference type="GO" id="GO:0140359">
    <property type="term" value="F:ABC-type transporter activity"/>
    <property type="evidence" value="ECO:0007669"/>
    <property type="project" value="InterPro"/>
</dbReference>
<dbReference type="FunFam" id="1.20.1560.10:FF:000013">
    <property type="entry name" value="ABC transporter C family member 2"/>
    <property type="match status" value="1"/>
</dbReference>
<comment type="similarity">
    <text evidence="10">Belongs to the ustYa family.</text>
</comment>
<dbReference type="SMART" id="SM00382">
    <property type="entry name" value="AAA"/>
    <property type="match status" value="2"/>
</dbReference>
<dbReference type="Gene3D" id="1.20.1560.10">
    <property type="entry name" value="ABC transporter type 1, transmembrane domain"/>
    <property type="match status" value="2"/>
</dbReference>
<dbReference type="InterPro" id="IPR036640">
    <property type="entry name" value="ABC1_TM_sf"/>
</dbReference>
<comment type="similarity">
    <text evidence="2">Belongs to the ABC transporter superfamily. ABCC family. Conjugate transporter (TC 3.A.1.208) subfamily.</text>
</comment>
<keyword evidence="5" id="KW-0677">Repeat</keyword>
<dbReference type="PROSITE" id="PS50893">
    <property type="entry name" value="ABC_TRANSPORTER_2"/>
    <property type="match status" value="2"/>
</dbReference>
<proteinExistence type="inferred from homology"/>
<evidence type="ECO:0000256" key="5">
    <source>
        <dbReference type="ARBA" id="ARBA00022737"/>
    </source>
</evidence>
<accession>A0A2U3ECP3</accession>
<gene>
    <name evidence="14" type="ORF">PCL_10910</name>
</gene>
<comment type="caution">
    <text evidence="14">The sequence shown here is derived from an EMBL/GenBank/DDBJ whole genome shotgun (WGS) entry which is preliminary data.</text>
</comment>
<dbReference type="Gene3D" id="3.40.50.300">
    <property type="entry name" value="P-loop containing nucleotide triphosphate hydrolases"/>
    <property type="match status" value="2"/>
</dbReference>
<feature type="domain" description="ABC transporter" evidence="12">
    <location>
        <begin position="1418"/>
        <end position="1657"/>
    </location>
</feature>
<feature type="domain" description="ABC transmembrane type-1" evidence="13">
    <location>
        <begin position="681"/>
        <end position="825"/>
    </location>
</feature>
<feature type="transmembrane region" description="Helical" evidence="11">
    <location>
        <begin position="409"/>
        <end position="427"/>
    </location>
</feature>
<feature type="domain" description="ABC transmembrane type-1" evidence="13">
    <location>
        <begin position="1148"/>
        <end position="1405"/>
    </location>
</feature>
<feature type="transmembrane region" description="Helical" evidence="11">
    <location>
        <begin position="378"/>
        <end position="397"/>
    </location>
</feature>
<dbReference type="PROSITE" id="PS50929">
    <property type="entry name" value="ABC_TM1F"/>
    <property type="match status" value="2"/>
</dbReference>
<evidence type="ECO:0000256" key="2">
    <source>
        <dbReference type="ARBA" id="ARBA00009726"/>
    </source>
</evidence>
<dbReference type="GO" id="GO:0016020">
    <property type="term" value="C:membrane"/>
    <property type="evidence" value="ECO:0007669"/>
    <property type="project" value="UniProtKB-SubCell"/>
</dbReference>
<evidence type="ECO:0000259" key="12">
    <source>
        <dbReference type="PROSITE" id="PS50893"/>
    </source>
</evidence>